<comment type="caution">
    <text evidence="1">The sequence shown here is derived from an EMBL/GenBank/DDBJ whole genome shotgun (WGS) entry which is preliminary data.</text>
</comment>
<accession>A0A430AJC9</accession>
<dbReference type="SUPFAM" id="SSF51556">
    <property type="entry name" value="Metallo-dependent hydrolases"/>
    <property type="match status" value="1"/>
</dbReference>
<dbReference type="PANTHER" id="PTHR10443:SF12">
    <property type="entry name" value="DIPEPTIDASE"/>
    <property type="match status" value="1"/>
</dbReference>
<name>A0A430AJC9_9ENTE</name>
<dbReference type="OrthoDB" id="9804920at2"/>
<dbReference type="GO" id="GO:0070573">
    <property type="term" value="F:metallodipeptidase activity"/>
    <property type="evidence" value="ECO:0007669"/>
    <property type="project" value="InterPro"/>
</dbReference>
<dbReference type="Pfam" id="PF01244">
    <property type="entry name" value="Peptidase_M19"/>
    <property type="match status" value="1"/>
</dbReference>
<proteinExistence type="predicted"/>
<reference evidence="1 2" key="1">
    <citation type="submission" date="2017-05" db="EMBL/GenBank/DDBJ databases">
        <title>Vagococcus spp. assemblies.</title>
        <authorList>
            <person name="Gulvik C.A."/>
        </authorList>
    </citation>
    <scope>NUCLEOTIDE SEQUENCE [LARGE SCALE GENOMIC DNA]</scope>
    <source>
        <strain evidence="1 2">DSM 24756</strain>
    </source>
</reference>
<keyword evidence="2" id="KW-1185">Reference proteome</keyword>
<dbReference type="PANTHER" id="PTHR10443">
    <property type="entry name" value="MICROSOMAL DIPEPTIDASE"/>
    <property type="match status" value="1"/>
</dbReference>
<dbReference type="Proteomes" id="UP000288669">
    <property type="component" value="Unassembled WGS sequence"/>
</dbReference>
<dbReference type="Gene3D" id="3.20.20.140">
    <property type="entry name" value="Metal-dependent hydrolases"/>
    <property type="match status" value="1"/>
</dbReference>
<dbReference type="InterPro" id="IPR032466">
    <property type="entry name" value="Metal_Hydrolase"/>
</dbReference>
<dbReference type="EMBL" id="NGJZ01000001">
    <property type="protein sequence ID" value="RSU08212.1"/>
    <property type="molecule type" value="Genomic_DNA"/>
</dbReference>
<dbReference type="PROSITE" id="PS51365">
    <property type="entry name" value="RENAL_DIPEPTIDASE_2"/>
    <property type="match status" value="1"/>
</dbReference>
<protein>
    <submittedName>
        <fullName evidence="1">Diguanylate cyclase</fullName>
    </submittedName>
</protein>
<dbReference type="InterPro" id="IPR008257">
    <property type="entry name" value="Pept_M19"/>
</dbReference>
<gene>
    <name evidence="1" type="ORF">CBF30_02925</name>
</gene>
<dbReference type="GO" id="GO:0006508">
    <property type="term" value="P:proteolysis"/>
    <property type="evidence" value="ECO:0007669"/>
    <property type="project" value="InterPro"/>
</dbReference>
<dbReference type="CDD" id="cd01301">
    <property type="entry name" value="rDP_like"/>
    <property type="match status" value="1"/>
</dbReference>
<sequence>MKIVDLHCDALMKFQLSKGRLNFENSPRLDVNYQNIKKGNIWIQAFAIFIDPEIPLEKKFEAALEQIKFYHSHILARNKRLHPITAWEQIKELKEGEIGTFLTLEGVDAIGDDLSKLEKLLDLGVLSVGLTWNNANYAADGVGEPRGAGLTEFGYQIVQLLNERHCFTDVSHLSVNGFWDVMEVAKYPIASHSNAKAIWNHRRNLDDEQIKKMIEKEGLIHVVFCPRFTHENTKTASIQDLLPHIDHLLALGAENIIGFGSDFDGVMDHFSDLKTSADYPKLIETLEEIYAKEIVQKIAYQNFLNHLPK</sequence>
<evidence type="ECO:0000313" key="1">
    <source>
        <dbReference type="EMBL" id="RSU08212.1"/>
    </source>
</evidence>
<dbReference type="RefSeq" id="WP_126822596.1">
    <property type="nucleotide sequence ID" value="NZ_JBHLWU010000001.1"/>
</dbReference>
<organism evidence="1 2">
    <name type="scientific">Vagococcus entomophilus</name>
    <dbReference type="NCBI Taxonomy" id="1160095"/>
    <lineage>
        <taxon>Bacteria</taxon>
        <taxon>Bacillati</taxon>
        <taxon>Bacillota</taxon>
        <taxon>Bacilli</taxon>
        <taxon>Lactobacillales</taxon>
        <taxon>Enterococcaceae</taxon>
        <taxon>Vagococcus</taxon>
    </lineage>
</organism>
<evidence type="ECO:0000313" key="2">
    <source>
        <dbReference type="Proteomes" id="UP000288669"/>
    </source>
</evidence>
<dbReference type="AlphaFoldDB" id="A0A430AJC9"/>